<protein>
    <recommendedName>
        <fullName evidence="5">DUF4148 domain-containing protein</fullName>
    </recommendedName>
</protein>
<comment type="caution">
    <text evidence="3">The sequence shown here is derived from an EMBL/GenBank/DDBJ whole genome shotgun (WGS) entry which is preliminary data.</text>
</comment>
<keyword evidence="2" id="KW-0732">Signal</keyword>
<evidence type="ECO:0000256" key="1">
    <source>
        <dbReference type="SAM" id="MobiDB-lite"/>
    </source>
</evidence>
<gene>
    <name evidence="3" type="ORF">FAZ21_06195</name>
</gene>
<reference evidence="3 4" key="1">
    <citation type="submission" date="2019-04" db="EMBL/GenBank/DDBJ databases">
        <title>Chitiniphilus eburnea sp. nov., a novel chitinolytic bacterium isolated from aquaculture sludge.</title>
        <authorList>
            <person name="Sheng M."/>
        </authorList>
    </citation>
    <scope>NUCLEOTIDE SEQUENCE [LARGE SCALE GENOMIC DNA]</scope>
    <source>
        <strain evidence="3 4">HX-2-15</strain>
    </source>
</reference>
<feature type="chain" id="PRO_5020531830" description="DUF4148 domain-containing protein" evidence="2">
    <location>
        <begin position="19"/>
        <end position="112"/>
    </location>
</feature>
<sequence length="112" mass="12338">MKKLLLCVLALAFTPAFGADLMVADAPLPFDEPAYAVPVSRPVSAQAKKNVKVASKQEARKSGRQYASAKRNKQYASAKRGNKVYASKAQRNKVAKRDVRVEGRQYAANTRR</sequence>
<evidence type="ECO:0000313" key="3">
    <source>
        <dbReference type="EMBL" id="TJZ75502.1"/>
    </source>
</evidence>
<name>A0A4U0Q5P8_9NEIS</name>
<organism evidence="3 4">
    <name type="scientific">Chitiniphilus eburneus</name>
    <dbReference type="NCBI Taxonomy" id="2571148"/>
    <lineage>
        <taxon>Bacteria</taxon>
        <taxon>Pseudomonadati</taxon>
        <taxon>Pseudomonadota</taxon>
        <taxon>Betaproteobacteria</taxon>
        <taxon>Neisseriales</taxon>
        <taxon>Chitinibacteraceae</taxon>
        <taxon>Chitiniphilus</taxon>
    </lineage>
</organism>
<feature type="signal peptide" evidence="2">
    <location>
        <begin position="1"/>
        <end position="18"/>
    </location>
</feature>
<dbReference type="RefSeq" id="WP_136772415.1">
    <property type="nucleotide sequence ID" value="NZ_CP156074.1"/>
</dbReference>
<dbReference type="OrthoDB" id="9867975at2"/>
<accession>A0A4U0Q5P8</accession>
<feature type="region of interest" description="Disordered" evidence="1">
    <location>
        <begin position="46"/>
        <end position="112"/>
    </location>
</feature>
<evidence type="ECO:0008006" key="5">
    <source>
        <dbReference type="Google" id="ProtNLM"/>
    </source>
</evidence>
<evidence type="ECO:0000256" key="2">
    <source>
        <dbReference type="SAM" id="SignalP"/>
    </source>
</evidence>
<dbReference type="Proteomes" id="UP000310016">
    <property type="component" value="Unassembled WGS sequence"/>
</dbReference>
<evidence type="ECO:0000313" key="4">
    <source>
        <dbReference type="Proteomes" id="UP000310016"/>
    </source>
</evidence>
<proteinExistence type="predicted"/>
<dbReference type="EMBL" id="SUMF01000004">
    <property type="protein sequence ID" value="TJZ75502.1"/>
    <property type="molecule type" value="Genomic_DNA"/>
</dbReference>
<dbReference type="AlphaFoldDB" id="A0A4U0Q5P8"/>
<keyword evidence="4" id="KW-1185">Reference proteome</keyword>